<gene>
    <name evidence="1" type="ORF">KR76_08015</name>
</gene>
<dbReference type="Proteomes" id="UP000030300">
    <property type="component" value="Chromosome"/>
</dbReference>
<dbReference type="KEGG" id="psim:KR76_08015"/>
<organism evidence="1 2">
    <name type="scientific">Nocardioides simplex</name>
    <name type="common">Arthrobacter simplex</name>
    <dbReference type="NCBI Taxonomy" id="2045"/>
    <lineage>
        <taxon>Bacteria</taxon>
        <taxon>Bacillati</taxon>
        <taxon>Actinomycetota</taxon>
        <taxon>Actinomycetes</taxon>
        <taxon>Propionibacteriales</taxon>
        <taxon>Nocardioidaceae</taxon>
        <taxon>Pimelobacter</taxon>
    </lineage>
</organism>
<dbReference type="InterPro" id="IPR036505">
    <property type="entry name" value="Amidase/PGRP_sf"/>
</dbReference>
<dbReference type="InterPro" id="IPR002502">
    <property type="entry name" value="Amidase_domain"/>
</dbReference>
<dbReference type="GO" id="GO:0008745">
    <property type="term" value="F:N-acetylmuramoyl-L-alanine amidase activity"/>
    <property type="evidence" value="ECO:0007669"/>
    <property type="project" value="InterPro"/>
</dbReference>
<keyword evidence="2" id="KW-1185">Reference proteome</keyword>
<evidence type="ECO:0000313" key="2">
    <source>
        <dbReference type="Proteomes" id="UP000030300"/>
    </source>
</evidence>
<proteinExistence type="predicted"/>
<dbReference type="GeneID" id="96612559"/>
<reference evidence="1 2" key="1">
    <citation type="journal article" date="2015" name="Genome Announc.">
        <title>Complete Genome Sequence of Steroid-Transforming Nocardioides simplex VKM Ac-2033D.</title>
        <authorList>
            <person name="Shtratnikova V.Y."/>
            <person name="Schelkunov M.I."/>
            <person name="Pekov Y.A."/>
            <person name="Fokina V.V."/>
            <person name="Logacheva M.D."/>
            <person name="Sokolov S.L."/>
            <person name="Bragin E.Y."/>
            <person name="Ashapkin V.V."/>
            <person name="Donova M.V."/>
        </authorList>
    </citation>
    <scope>NUCLEOTIDE SEQUENCE [LARGE SCALE GENOMIC DNA]</scope>
    <source>
        <strain evidence="1 2">VKM Ac-2033D</strain>
    </source>
</reference>
<sequence length="190" mass="20402">MADATWLAQRLYRDEFLTVIEQSGLRSRRRPGSFAPAGVLMHHTGYRSSNADPFPGLSTVINGRPDLSGPLCHLLVGYNGKVRVIAAGRANHANTARASGPMPAGDGNTMYIGIEVDYAPQLGQAPSSAQVNAAMQAAAAVVTRLGRGKRYVRAHAETSTTGKWDPGGAFPAPGAFRDKVGWWINNYWRP</sequence>
<dbReference type="EMBL" id="CP009896">
    <property type="protein sequence ID" value="AJR18235.1"/>
    <property type="molecule type" value="Genomic_DNA"/>
</dbReference>
<accession>A0A0C5XAE6</accession>
<dbReference type="AlphaFoldDB" id="A0A0C5XAE6"/>
<dbReference type="HOGENOM" id="CLU_079355_2_0_11"/>
<dbReference type="OrthoDB" id="514320at2"/>
<protein>
    <submittedName>
        <fullName evidence="1">Uncharacterized protein</fullName>
    </submittedName>
</protein>
<dbReference type="Pfam" id="PF01510">
    <property type="entry name" value="Amidase_2"/>
    <property type="match status" value="1"/>
</dbReference>
<name>A0A0C5XAE6_NOCSI</name>
<evidence type="ECO:0000313" key="1">
    <source>
        <dbReference type="EMBL" id="AJR18235.1"/>
    </source>
</evidence>
<dbReference type="RefSeq" id="WP_052138354.1">
    <property type="nucleotide sequence ID" value="NZ_BJMC01000017.1"/>
</dbReference>
<dbReference type="SUPFAM" id="SSF55846">
    <property type="entry name" value="N-acetylmuramoyl-L-alanine amidase-like"/>
    <property type="match status" value="1"/>
</dbReference>
<dbReference type="GO" id="GO:0009253">
    <property type="term" value="P:peptidoglycan catabolic process"/>
    <property type="evidence" value="ECO:0007669"/>
    <property type="project" value="InterPro"/>
</dbReference>
<dbReference type="SMART" id="SM00644">
    <property type="entry name" value="Ami_2"/>
    <property type="match status" value="1"/>
</dbReference>
<dbReference type="Gene3D" id="3.40.80.10">
    <property type="entry name" value="Peptidoglycan recognition protein-like"/>
    <property type="match status" value="1"/>
</dbReference>